<feature type="domain" description="DUF1648" evidence="2">
    <location>
        <begin position="24"/>
        <end position="68"/>
    </location>
</feature>
<comment type="caution">
    <text evidence="3">The sequence shown here is derived from an EMBL/GenBank/DDBJ whole genome shotgun (WGS) entry which is preliminary data.</text>
</comment>
<reference evidence="3 4" key="1">
    <citation type="submission" date="2016-01" db="EMBL/GenBank/DDBJ databases">
        <title>Draft genome sequences of Microbacterium laevaniformans LCDC 91-0039 and the type strain of Microbacterium hominis LCDC 84-209.</title>
        <authorList>
            <person name="Bernier A.-M."/>
            <person name="Bernard K."/>
        </authorList>
    </citation>
    <scope>NUCLEOTIDE SEQUENCE [LARGE SCALE GENOMIC DNA]</scope>
    <source>
        <strain evidence="3 4">LCDC 91-0039</strain>
    </source>
</reference>
<feature type="transmembrane region" description="Helical" evidence="1">
    <location>
        <begin position="93"/>
        <end position="118"/>
    </location>
</feature>
<name>A0A150HFK9_9MICO</name>
<evidence type="ECO:0000256" key="1">
    <source>
        <dbReference type="SAM" id="Phobius"/>
    </source>
</evidence>
<dbReference type="InterPro" id="IPR012867">
    <property type="entry name" value="DUF1648"/>
</dbReference>
<dbReference type="STRING" id="36807.Mlaev_01488"/>
<accession>A0A150HFK9</accession>
<proteinExistence type="predicted"/>
<gene>
    <name evidence="3" type="ORF">Mlaev_01488</name>
</gene>
<dbReference type="RefSeq" id="WP_061682934.1">
    <property type="nucleotide sequence ID" value="NZ_BAABEE010000001.1"/>
</dbReference>
<dbReference type="Proteomes" id="UP000075357">
    <property type="component" value="Unassembled WGS sequence"/>
</dbReference>
<keyword evidence="1" id="KW-0472">Membrane</keyword>
<keyword evidence="1" id="KW-1133">Transmembrane helix</keyword>
<keyword evidence="1" id="KW-0812">Transmembrane</keyword>
<organism evidence="3 4">
    <name type="scientific">Microbacterium laevaniformans</name>
    <dbReference type="NCBI Taxonomy" id="36807"/>
    <lineage>
        <taxon>Bacteria</taxon>
        <taxon>Bacillati</taxon>
        <taxon>Actinomycetota</taxon>
        <taxon>Actinomycetes</taxon>
        <taxon>Micrococcales</taxon>
        <taxon>Microbacteriaceae</taxon>
        <taxon>Microbacterium</taxon>
    </lineage>
</organism>
<evidence type="ECO:0000313" key="3">
    <source>
        <dbReference type="EMBL" id="KXZ60410.1"/>
    </source>
</evidence>
<feature type="transmembrane region" description="Helical" evidence="1">
    <location>
        <begin position="12"/>
        <end position="32"/>
    </location>
</feature>
<evidence type="ECO:0000259" key="2">
    <source>
        <dbReference type="Pfam" id="PF07853"/>
    </source>
</evidence>
<evidence type="ECO:0000313" key="4">
    <source>
        <dbReference type="Proteomes" id="UP000075357"/>
    </source>
</evidence>
<dbReference type="PATRIC" id="fig|36807.3.peg.1510"/>
<keyword evidence="4" id="KW-1185">Reference proteome</keyword>
<dbReference type="Pfam" id="PF07853">
    <property type="entry name" value="DUF1648"/>
    <property type="match status" value="1"/>
</dbReference>
<feature type="transmembrane region" description="Helical" evidence="1">
    <location>
        <begin position="184"/>
        <end position="209"/>
    </location>
</feature>
<feature type="transmembrane region" description="Helical" evidence="1">
    <location>
        <begin position="215"/>
        <end position="236"/>
    </location>
</feature>
<feature type="transmembrane region" description="Helical" evidence="1">
    <location>
        <begin position="130"/>
        <end position="151"/>
    </location>
</feature>
<dbReference type="EMBL" id="LRAD01000032">
    <property type="protein sequence ID" value="KXZ60410.1"/>
    <property type="molecule type" value="Genomic_DNA"/>
</dbReference>
<protein>
    <recommendedName>
        <fullName evidence="2">DUF1648 domain-containing protein</fullName>
    </recommendedName>
</protein>
<sequence length="335" mass="34337">MTTPRPRAVSRFVLVAVAVPVVVIAGAVLLQLGARDALPDPIAIHWGADGAPDGFGAPWVTVLATVLVGLGVPLLIAASAVNGLRRGDRGPTYRLMGALAAAMSAGAGVLMTSSVLIQRGLADAAAGPSLLPWLVLAGLIAIGVGVAGWLVQPDERLPATGSIATMDPPLTDGERAVWLRSVHLARAGVVVLCAAWALLVVVAVITLTVRAGATVATILALLIAVMAAVIAATAVFHVRVDETGLTVTSATGFPRFHVPVAEIERVEVVEVSPMGEYGGWGLRWAPGGGFGVVLRAGAGIRVHRTGGKVFTVTVDDAETGAALLSAERERTERER</sequence>
<dbReference type="AlphaFoldDB" id="A0A150HFK9"/>
<feature type="transmembrane region" description="Helical" evidence="1">
    <location>
        <begin position="59"/>
        <end position="81"/>
    </location>
</feature>